<name>A0A6N3ETH5_9FIRM</name>
<dbReference type="OrthoDB" id="2583024at2"/>
<proteinExistence type="predicted"/>
<sequence length="148" mass="16157">MQLKQWLRPLILGLVVQLAVVMVPNTALAAWLNFEDMYAGATSEGLILSDSLLSLNGQNVTMQGYMAPPLKPTINFFVLTETPMAICPFCSTDADWPSDIVVVYMDDSVTALPYDQDITVSGQLEVGSYVDGETGFVSLVRLRGAEVY</sequence>
<organism evidence="1">
    <name type="scientific">Veillonella ratti</name>
    <dbReference type="NCBI Taxonomy" id="103892"/>
    <lineage>
        <taxon>Bacteria</taxon>
        <taxon>Bacillati</taxon>
        <taxon>Bacillota</taxon>
        <taxon>Negativicutes</taxon>
        <taxon>Veillonellales</taxon>
        <taxon>Veillonellaceae</taxon>
        <taxon>Veillonella</taxon>
    </lineage>
</organism>
<dbReference type="AlphaFoldDB" id="A0A6N3ETH5"/>
<protein>
    <recommendedName>
        <fullName evidence="2">DUF3299 domain-containing protein</fullName>
    </recommendedName>
</protein>
<dbReference type="EMBL" id="CACRUX010000088">
    <property type="protein sequence ID" value="VYU44392.1"/>
    <property type="molecule type" value="Genomic_DNA"/>
</dbReference>
<evidence type="ECO:0008006" key="2">
    <source>
        <dbReference type="Google" id="ProtNLM"/>
    </source>
</evidence>
<dbReference type="Gene3D" id="2.40.50.870">
    <property type="entry name" value="Protein of unknown function (DUF3299)"/>
    <property type="match status" value="1"/>
</dbReference>
<accession>A0A6N3ETH5</accession>
<evidence type="ECO:0000313" key="1">
    <source>
        <dbReference type="EMBL" id="VYU44392.1"/>
    </source>
</evidence>
<reference evidence="1" key="1">
    <citation type="submission" date="2019-11" db="EMBL/GenBank/DDBJ databases">
        <authorList>
            <person name="Feng L."/>
        </authorList>
    </citation>
    <scope>NUCLEOTIDE SEQUENCE</scope>
    <source>
        <strain evidence="1">VrattiLFYP33</strain>
    </source>
</reference>
<gene>
    <name evidence="1" type="ORF">VRLFYP33_02066</name>
</gene>